<comment type="caution">
    <text evidence="3">The sequence shown here is derived from an EMBL/GenBank/DDBJ whole genome shotgun (WGS) entry which is preliminary data.</text>
</comment>
<comment type="similarity">
    <text evidence="1">Belongs to the AHA1 family.</text>
</comment>
<sequence>MTTDPHGTLATDAEGTTVRFERWYPTSVDDLWSALTERDRVGRWLGALHGDLRTGGRFELRMGDDLPGADQNATGEVVACDPPHGFAVSWAFPGEAETCVRATLRPDGDGVVLVLVHSGLTLSAARGYGGGWHASLDLLDDAVAGRPARSWQEAFEAALPAYREA</sequence>
<evidence type="ECO:0000313" key="3">
    <source>
        <dbReference type="EMBL" id="GIG23145.1"/>
    </source>
</evidence>
<dbReference type="CDD" id="cd08899">
    <property type="entry name" value="SRPBCC_CalC_Aha1-like_6"/>
    <property type="match status" value="1"/>
</dbReference>
<gene>
    <name evidence="3" type="ORF">Cch01nite_38690</name>
</gene>
<name>A0A919P6G8_9CELL</name>
<proteinExistence type="inferred from homology"/>
<dbReference type="EMBL" id="BONK01000016">
    <property type="protein sequence ID" value="GIG23145.1"/>
    <property type="molecule type" value="Genomic_DNA"/>
</dbReference>
<dbReference type="InterPro" id="IPR023393">
    <property type="entry name" value="START-like_dom_sf"/>
</dbReference>
<protein>
    <recommendedName>
        <fullName evidence="2">Activator of Hsp90 ATPase homologue 1/2-like C-terminal domain-containing protein</fullName>
    </recommendedName>
</protein>
<dbReference type="Proteomes" id="UP000632740">
    <property type="component" value="Unassembled WGS sequence"/>
</dbReference>
<organism evidence="3 4">
    <name type="scientific">Cellulomonas chitinilytica</name>
    <dbReference type="NCBI Taxonomy" id="398759"/>
    <lineage>
        <taxon>Bacteria</taxon>
        <taxon>Bacillati</taxon>
        <taxon>Actinomycetota</taxon>
        <taxon>Actinomycetes</taxon>
        <taxon>Micrococcales</taxon>
        <taxon>Cellulomonadaceae</taxon>
        <taxon>Cellulomonas</taxon>
    </lineage>
</organism>
<accession>A0A919P6G8</accession>
<dbReference type="RefSeq" id="WP_203758145.1">
    <property type="nucleotide sequence ID" value="NZ_BONK01000016.1"/>
</dbReference>
<evidence type="ECO:0000259" key="2">
    <source>
        <dbReference type="Pfam" id="PF08327"/>
    </source>
</evidence>
<dbReference type="Gene3D" id="3.30.530.20">
    <property type="match status" value="1"/>
</dbReference>
<evidence type="ECO:0000313" key="4">
    <source>
        <dbReference type="Proteomes" id="UP000632740"/>
    </source>
</evidence>
<dbReference type="Pfam" id="PF08327">
    <property type="entry name" value="AHSA1"/>
    <property type="match status" value="1"/>
</dbReference>
<feature type="domain" description="Activator of Hsp90 ATPase homologue 1/2-like C-terminal" evidence="2">
    <location>
        <begin position="26"/>
        <end position="143"/>
    </location>
</feature>
<dbReference type="InterPro" id="IPR013538">
    <property type="entry name" value="ASHA1/2-like_C"/>
</dbReference>
<keyword evidence="4" id="KW-1185">Reference proteome</keyword>
<evidence type="ECO:0000256" key="1">
    <source>
        <dbReference type="ARBA" id="ARBA00006817"/>
    </source>
</evidence>
<dbReference type="SUPFAM" id="SSF55961">
    <property type="entry name" value="Bet v1-like"/>
    <property type="match status" value="1"/>
</dbReference>
<dbReference type="AlphaFoldDB" id="A0A919P6G8"/>
<reference evidence="3" key="1">
    <citation type="submission" date="2021-01" db="EMBL/GenBank/DDBJ databases">
        <title>Whole genome shotgun sequence of Cellulomonas chitinilytica NBRC 110799.</title>
        <authorList>
            <person name="Komaki H."/>
            <person name="Tamura T."/>
        </authorList>
    </citation>
    <scope>NUCLEOTIDE SEQUENCE</scope>
    <source>
        <strain evidence="3">NBRC 110799</strain>
    </source>
</reference>